<keyword evidence="1" id="KW-0732">Signal</keyword>
<dbReference type="PROSITE" id="PS51272">
    <property type="entry name" value="SLH"/>
    <property type="match status" value="1"/>
</dbReference>
<sequence length="479" mass="53180">MIVSKPQFKRRFRTVASSAILLALATGVVPTYAYADNGVQFADLPPTHWAYKTIRWAQENQIVTGYQDGTFRPNQAVSEPEFLAMLLRAYPEVSIAKPAGGSPWYSAYYEAAAQLGWPVAGANTAYTRGEVARLLAAVQGESLSVNDSIQFVMKQGLANGKTTNTIEGFKAADSLSRAEAQTFIFRLKELQPKLKQSGNTAPEWTLNGIQIGDTEEHVLATLGQPDRKDASGYDFQWYVYNKNYNRFAQIGIKQGTVVALYSNASGWNPASKAAVGTQRNNIADDSIGKPVIQDSKQRWTTYTGSVYETTLFFDTLDGYKVDAILLLKSGLKAHDYSEGNVPQQELLRAYERGLLDLTNVIRTRKGLKPLLWNDKVSDVARAYSTDMGTRNFFNHTSPDGDSVRERFTKAELMKSASSFGENIAAGYENAFYAHAGWINSQGHRDNLLREGYKELGIGAAFVQNSEYGFYYTQNFASFR</sequence>
<dbReference type="RefSeq" id="WP_199018993.1">
    <property type="nucleotide sequence ID" value="NZ_JAELUP010000027.1"/>
</dbReference>
<accession>A0A934J6U0</accession>
<evidence type="ECO:0000259" key="2">
    <source>
        <dbReference type="PROSITE" id="PS51272"/>
    </source>
</evidence>
<evidence type="ECO:0000313" key="4">
    <source>
        <dbReference type="Proteomes" id="UP000640274"/>
    </source>
</evidence>
<dbReference type="AlphaFoldDB" id="A0A934J6U0"/>
<dbReference type="CDD" id="cd05379">
    <property type="entry name" value="CAP_bacterial"/>
    <property type="match status" value="1"/>
</dbReference>
<feature type="signal peptide" evidence="1">
    <location>
        <begin position="1"/>
        <end position="35"/>
    </location>
</feature>
<dbReference type="Pfam" id="PF00188">
    <property type="entry name" value="CAP"/>
    <property type="match status" value="1"/>
</dbReference>
<dbReference type="Pfam" id="PF00395">
    <property type="entry name" value="SLH"/>
    <property type="match status" value="1"/>
</dbReference>
<dbReference type="SUPFAM" id="SSF55797">
    <property type="entry name" value="PR-1-like"/>
    <property type="match status" value="1"/>
</dbReference>
<reference evidence="3" key="1">
    <citation type="submission" date="2020-12" db="EMBL/GenBank/DDBJ databases">
        <authorList>
            <person name="Huq M.A."/>
        </authorList>
    </citation>
    <scope>NUCLEOTIDE SEQUENCE</scope>
    <source>
        <strain evidence="3">MAHUQ-46</strain>
    </source>
</reference>
<dbReference type="PANTHER" id="PTHR31157">
    <property type="entry name" value="SCP DOMAIN-CONTAINING PROTEIN"/>
    <property type="match status" value="1"/>
</dbReference>
<name>A0A934J6U0_9BACL</name>
<dbReference type="PANTHER" id="PTHR31157:SF1">
    <property type="entry name" value="SCP DOMAIN-CONTAINING PROTEIN"/>
    <property type="match status" value="1"/>
</dbReference>
<dbReference type="Pfam" id="PF14504">
    <property type="entry name" value="CAP_assoc_N"/>
    <property type="match status" value="1"/>
</dbReference>
<dbReference type="InterPro" id="IPR001119">
    <property type="entry name" value="SLH_dom"/>
</dbReference>
<evidence type="ECO:0000256" key="1">
    <source>
        <dbReference type="SAM" id="SignalP"/>
    </source>
</evidence>
<gene>
    <name evidence="3" type="ORF">JFN88_09020</name>
</gene>
<keyword evidence="4" id="KW-1185">Reference proteome</keyword>
<dbReference type="InterPro" id="IPR029410">
    <property type="entry name" value="CAP_assoc"/>
</dbReference>
<comment type="caution">
    <text evidence="3">The sequence shown here is derived from an EMBL/GenBank/DDBJ whole genome shotgun (WGS) entry which is preliminary data.</text>
</comment>
<dbReference type="Gene3D" id="3.40.33.10">
    <property type="entry name" value="CAP"/>
    <property type="match status" value="1"/>
</dbReference>
<evidence type="ECO:0000313" key="3">
    <source>
        <dbReference type="EMBL" id="MBJ6361445.1"/>
    </source>
</evidence>
<dbReference type="InterPro" id="IPR035940">
    <property type="entry name" value="CAP_sf"/>
</dbReference>
<feature type="domain" description="SLH" evidence="2">
    <location>
        <begin position="37"/>
        <end position="100"/>
    </location>
</feature>
<proteinExistence type="predicted"/>
<dbReference type="Proteomes" id="UP000640274">
    <property type="component" value="Unassembled WGS sequence"/>
</dbReference>
<organism evidence="3 4">
    <name type="scientific">Paenibacillus roseus</name>
    <dbReference type="NCBI Taxonomy" id="2798579"/>
    <lineage>
        <taxon>Bacteria</taxon>
        <taxon>Bacillati</taxon>
        <taxon>Bacillota</taxon>
        <taxon>Bacilli</taxon>
        <taxon>Bacillales</taxon>
        <taxon>Paenibacillaceae</taxon>
        <taxon>Paenibacillus</taxon>
    </lineage>
</organism>
<protein>
    <submittedName>
        <fullName evidence="3">S-layer homology domain-containing protein</fullName>
    </submittedName>
</protein>
<dbReference type="InterPro" id="IPR014044">
    <property type="entry name" value="CAP_dom"/>
</dbReference>
<dbReference type="EMBL" id="JAELUP010000027">
    <property type="protein sequence ID" value="MBJ6361445.1"/>
    <property type="molecule type" value="Genomic_DNA"/>
</dbReference>
<feature type="chain" id="PRO_5037151723" evidence="1">
    <location>
        <begin position="36"/>
        <end position="479"/>
    </location>
</feature>